<dbReference type="STRING" id="273678.RS84_02517"/>
<dbReference type="Gene3D" id="3.30.460.10">
    <property type="entry name" value="Beta Polymerase, domain 2"/>
    <property type="match status" value="1"/>
</dbReference>
<evidence type="ECO:0000256" key="3">
    <source>
        <dbReference type="ARBA" id="ARBA00022679"/>
    </source>
</evidence>
<organism evidence="11 12">
    <name type="scientific">Microbacterium hydrocarbonoxydans</name>
    <dbReference type="NCBI Taxonomy" id="273678"/>
    <lineage>
        <taxon>Bacteria</taxon>
        <taxon>Bacillati</taxon>
        <taxon>Actinomycetota</taxon>
        <taxon>Actinomycetes</taxon>
        <taxon>Micrococcales</taxon>
        <taxon>Microbacteriaceae</taxon>
        <taxon>Microbacterium</taxon>
    </lineage>
</organism>
<dbReference type="SMART" id="SM00530">
    <property type="entry name" value="HTH_XRE"/>
    <property type="match status" value="1"/>
</dbReference>
<dbReference type="SUPFAM" id="SSF47413">
    <property type="entry name" value="lambda repressor-like DNA-binding domains"/>
    <property type="match status" value="1"/>
</dbReference>
<dbReference type="SUPFAM" id="SSF81301">
    <property type="entry name" value="Nucleotidyltransferase"/>
    <property type="match status" value="1"/>
</dbReference>
<comment type="similarity">
    <text evidence="9">Belongs to the MntA antitoxin family.</text>
</comment>
<keyword evidence="5" id="KW-0479">Metal-binding</keyword>
<keyword evidence="6" id="KW-0547">Nucleotide-binding</keyword>
<dbReference type="InterPro" id="IPR010982">
    <property type="entry name" value="Lambda_DNA-bd_dom_sf"/>
</dbReference>
<keyword evidence="12" id="KW-1185">Reference proteome</keyword>
<dbReference type="PATRIC" id="fig|273678.4.peg.2522"/>
<dbReference type="RefSeq" id="WP_052676351.1">
    <property type="nucleotide sequence ID" value="NZ_CP158847.1"/>
</dbReference>
<proteinExistence type="inferred from homology"/>
<evidence type="ECO:0000256" key="5">
    <source>
        <dbReference type="ARBA" id="ARBA00022723"/>
    </source>
</evidence>
<reference evidence="11 12" key="1">
    <citation type="submission" date="2015-02" db="EMBL/GenBank/DDBJ databases">
        <title>Draft genome sequences of ten Microbacterium spp. with emphasis on heavy metal contaminated environments.</title>
        <authorList>
            <person name="Corretto E."/>
        </authorList>
    </citation>
    <scope>NUCLEOTIDE SEQUENCE [LARGE SCALE GENOMIC DNA]</scope>
    <source>
        <strain evidence="11 12">SA35</strain>
    </source>
</reference>
<dbReference type="GO" id="GO:0046872">
    <property type="term" value="F:metal ion binding"/>
    <property type="evidence" value="ECO:0007669"/>
    <property type="project" value="UniProtKB-KW"/>
</dbReference>
<comment type="cofactor">
    <cofactor evidence="1">
        <name>Mg(2+)</name>
        <dbReference type="ChEBI" id="CHEBI:18420"/>
    </cofactor>
</comment>
<evidence type="ECO:0000256" key="7">
    <source>
        <dbReference type="ARBA" id="ARBA00022840"/>
    </source>
</evidence>
<name>A0A0M2HTD9_9MICO</name>
<evidence type="ECO:0000313" key="12">
    <source>
        <dbReference type="Proteomes" id="UP000033900"/>
    </source>
</evidence>
<dbReference type="GO" id="GO:0016779">
    <property type="term" value="F:nucleotidyltransferase activity"/>
    <property type="evidence" value="ECO:0007669"/>
    <property type="project" value="UniProtKB-KW"/>
</dbReference>
<dbReference type="InterPro" id="IPR043519">
    <property type="entry name" value="NT_sf"/>
</dbReference>
<gene>
    <name evidence="11" type="ORF">RS84_02517</name>
</gene>
<feature type="domain" description="HTH cro/C1-type" evidence="10">
    <location>
        <begin position="8"/>
        <end position="61"/>
    </location>
</feature>
<dbReference type="CDD" id="cd05403">
    <property type="entry name" value="NT_KNTase_like"/>
    <property type="match status" value="1"/>
</dbReference>
<evidence type="ECO:0000313" key="11">
    <source>
        <dbReference type="EMBL" id="KJL47718.1"/>
    </source>
</evidence>
<evidence type="ECO:0000256" key="6">
    <source>
        <dbReference type="ARBA" id="ARBA00022741"/>
    </source>
</evidence>
<keyword evidence="2" id="KW-1277">Toxin-antitoxin system</keyword>
<keyword evidence="8" id="KW-0460">Magnesium</keyword>
<dbReference type="AlphaFoldDB" id="A0A0M2HTD9"/>
<keyword evidence="7" id="KW-0067">ATP-binding</keyword>
<dbReference type="Proteomes" id="UP000033900">
    <property type="component" value="Unassembled WGS sequence"/>
</dbReference>
<evidence type="ECO:0000259" key="10">
    <source>
        <dbReference type="PROSITE" id="PS50943"/>
    </source>
</evidence>
<dbReference type="InterPro" id="IPR052038">
    <property type="entry name" value="Type-VII_TA_antitoxin"/>
</dbReference>
<evidence type="ECO:0000256" key="4">
    <source>
        <dbReference type="ARBA" id="ARBA00022695"/>
    </source>
</evidence>
<dbReference type="GO" id="GO:0003677">
    <property type="term" value="F:DNA binding"/>
    <property type="evidence" value="ECO:0007669"/>
    <property type="project" value="InterPro"/>
</dbReference>
<evidence type="ECO:0000256" key="1">
    <source>
        <dbReference type="ARBA" id="ARBA00001946"/>
    </source>
</evidence>
<sequence>MSRAAELLRRVRQQSGLTQSALAQLADIPQSVISEYENGRREPSFDAVDRLSAAAGFVIDFSGRPDTASSTLDRVRASASALHRSLEPLGARRIRLFGSVARGEDSETSDIDLVVDIDPETGIFDLLRMQREAEAILGRQVDLVPSNGLKPAVIESVERDSIEL</sequence>
<dbReference type="CDD" id="cd00093">
    <property type="entry name" value="HTH_XRE"/>
    <property type="match status" value="1"/>
</dbReference>
<dbReference type="EMBL" id="JYJB01000009">
    <property type="protein sequence ID" value="KJL47718.1"/>
    <property type="molecule type" value="Genomic_DNA"/>
</dbReference>
<keyword evidence="4" id="KW-0548">Nucleotidyltransferase</keyword>
<dbReference type="OrthoDB" id="9803128at2"/>
<dbReference type="InterPro" id="IPR001387">
    <property type="entry name" value="Cro/C1-type_HTH"/>
</dbReference>
<keyword evidence="3" id="KW-0808">Transferase</keyword>
<dbReference type="Gene3D" id="1.10.260.40">
    <property type="entry name" value="lambda repressor-like DNA-binding domains"/>
    <property type="match status" value="1"/>
</dbReference>
<dbReference type="Pfam" id="PF01381">
    <property type="entry name" value="HTH_3"/>
    <property type="match status" value="1"/>
</dbReference>
<evidence type="ECO:0000256" key="9">
    <source>
        <dbReference type="ARBA" id="ARBA00038276"/>
    </source>
</evidence>
<dbReference type="PANTHER" id="PTHR33571:SF12">
    <property type="entry name" value="BSL3053 PROTEIN"/>
    <property type="match status" value="1"/>
</dbReference>
<accession>A0A0M2HTD9</accession>
<protein>
    <submittedName>
        <fullName evidence="11">Helix-turn-helix protein</fullName>
    </submittedName>
</protein>
<comment type="caution">
    <text evidence="11">The sequence shown here is derived from an EMBL/GenBank/DDBJ whole genome shotgun (WGS) entry which is preliminary data.</text>
</comment>
<evidence type="ECO:0000256" key="2">
    <source>
        <dbReference type="ARBA" id="ARBA00022649"/>
    </source>
</evidence>
<dbReference type="PANTHER" id="PTHR33571">
    <property type="entry name" value="SSL8005 PROTEIN"/>
    <property type="match status" value="1"/>
</dbReference>
<evidence type="ECO:0000256" key="8">
    <source>
        <dbReference type="ARBA" id="ARBA00022842"/>
    </source>
</evidence>
<dbReference type="InterPro" id="IPR002934">
    <property type="entry name" value="Polymerase_NTP_transf_dom"/>
</dbReference>
<dbReference type="GO" id="GO:0005524">
    <property type="term" value="F:ATP binding"/>
    <property type="evidence" value="ECO:0007669"/>
    <property type="project" value="UniProtKB-KW"/>
</dbReference>
<dbReference type="Pfam" id="PF01909">
    <property type="entry name" value="NTP_transf_2"/>
    <property type="match status" value="1"/>
</dbReference>
<dbReference type="PROSITE" id="PS50943">
    <property type="entry name" value="HTH_CROC1"/>
    <property type="match status" value="1"/>
</dbReference>